<comment type="caution">
    <text evidence="1">The sequence shown here is derived from an EMBL/GenBank/DDBJ whole genome shotgun (WGS) entry which is preliminary data.</text>
</comment>
<dbReference type="EMBL" id="BMLN01000015">
    <property type="protein sequence ID" value="GGO08375.1"/>
    <property type="molecule type" value="Genomic_DNA"/>
</dbReference>
<reference evidence="2" key="1">
    <citation type="journal article" date="2019" name="Int. J. Syst. Evol. Microbiol.">
        <title>The Global Catalogue of Microorganisms (GCM) 10K type strain sequencing project: providing services to taxonomists for standard genome sequencing and annotation.</title>
        <authorList>
            <consortium name="The Broad Institute Genomics Platform"/>
            <consortium name="The Broad Institute Genome Sequencing Center for Infectious Disease"/>
            <person name="Wu L."/>
            <person name="Ma J."/>
        </authorList>
    </citation>
    <scope>NUCLEOTIDE SEQUENCE [LARGE SCALE GENOMIC DNA]</scope>
    <source>
        <strain evidence="2">CGMCC 1.6964</strain>
    </source>
</reference>
<dbReference type="RefSeq" id="WP_018978897.1">
    <property type="nucleotide sequence ID" value="NZ_BMLN01000015.1"/>
</dbReference>
<accession>A0ABQ2LA80</accession>
<proteinExistence type="predicted"/>
<evidence type="ECO:0000313" key="1">
    <source>
        <dbReference type="EMBL" id="GGO08375.1"/>
    </source>
</evidence>
<gene>
    <name evidence="1" type="ORF">GCM10010969_37800</name>
</gene>
<keyword evidence="2" id="KW-1185">Reference proteome</keyword>
<name>A0ABQ2LA80_9BACL</name>
<protein>
    <submittedName>
        <fullName evidence="1">Uncharacterized protein</fullName>
    </submittedName>
</protein>
<dbReference type="Proteomes" id="UP000606653">
    <property type="component" value="Unassembled WGS sequence"/>
</dbReference>
<evidence type="ECO:0000313" key="2">
    <source>
        <dbReference type="Proteomes" id="UP000606653"/>
    </source>
</evidence>
<organism evidence="1 2">
    <name type="scientific">Saccharibacillus kuerlensis</name>
    <dbReference type="NCBI Taxonomy" id="459527"/>
    <lineage>
        <taxon>Bacteria</taxon>
        <taxon>Bacillati</taxon>
        <taxon>Bacillota</taxon>
        <taxon>Bacilli</taxon>
        <taxon>Bacillales</taxon>
        <taxon>Paenibacillaceae</taxon>
        <taxon>Saccharibacillus</taxon>
    </lineage>
</organism>
<sequence length="119" mass="13062">MANAADHVQLESLEALRSAVRKSEAALEGMSRKGASLTLIEKRLRGLRIGLAVLEETWNGTVCPYGQEEMKEAREMLKSLLPSVESSLAKSKAGSPQRTLIERRMTALKLAVDGIDQRL</sequence>